<keyword evidence="1" id="KW-1133">Transmembrane helix</keyword>
<proteinExistence type="predicted"/>
<dbReference type="Gramene" id="Vradi01g13220.1">
    <property type="protein sequence ID" value="Vradi01g13220.1"/>
    <property type="gene ID" value="Vradi01g13220"/>
</dbReference>
<accession>A0A1S3ULN3</accession>
<protein>
    <submittedName>
        <fullName evidence="3">UPF0481 protein At3g47200</fullName>
    </submittedName>
</protein>
<keyword evidence="1" id="KW-0472">Membrane</keyword>
<dbReference type="InterPro" id="IPR004158">
    <property type="entry name" value="DUF247_pln"/>
</dbReference>
<dbReference type="PANTHER" id="PTHR31170:SF9">
    <property type="entry name" value="PROTEIN, PUTATIVE (DUF247)-RELATED"/>
    <property type="match status" value="1"/>
</dbReference>
<dbReference type="AlphaFoldDB" id="A0A1S3ULN3"/>
<dbReference type="OrthoDB" id="591587at2759"/>
<keyword evidence="1" id="KW-0812">Transmembrane</keyword>
<reference evidence="3" key="2">
    <citation type="submission" date="2025-08" db="UniProtKB">
        <authorList>
            <consortium name="RefSeq"/>
        </authorList>
    </citation>
    <scope>IDENTIFICATION</scope>
    <source>
        <tissue evidence="3">Leaf</tissue>
    </source>
</reference>
<sequence>MNNVQRHTPLNVLENQWTEILNNVNLPAEDDFPMKCIYRVPQRIRQTNPRAYTPQIVSLGPYHYNRLEAMKNFKLKYVKGFLNRTELRISELLAKIEETQNNNNTRSWYAEPVNINGDDFFDMILLDACFIVELFVRKYEDINFQIKDPLELEPWMMLQIRHDLIRLENQLPFATLEHLYHTVKDSASQRSLPSFADICFNYLNRPTFRCVNPNKNPEHFTDLLKSSILSSSLPEHGLGEEGAGNEVIHVYSVSQLMKAGLKFTASPNDCLLDLKLSNGVLSMPVLNVNASTDLYFRNMVAYEHCHDLATKIITQYVVILKFLIITENDVNILVDKKIIVNWVGDANNVVTIISNLSSGVSMPNFCRHYFTICSGLNNFYENPRNELKALIKHEYFSNPVKKASSIVALVLLLFTSIQTACSFISVIIRGN</sequence>
<reference evidence="2" key="1">
    <citation type="journal article" date="2014" name="Nat. Commun.">
        <title>Genome sequence of mungbean and insights into evolution within Vigna species.</title>
        <authorList>
            <person name="Kang Y.J."/>
            <person name="Kim S.K."/>
            <person name="Kim M.Y."/>
            <person name="Lestari P."/>
            <person name="Kim K.H."/>
            <person name="Ha B.K."/>
            <person name="Jun T.H."/>
            <person name="Hwang W.J."/>
            <person name="Lee T."/>
            <person name="Lee J."/>
            <person name="Shim S."/>
            <person name="Yoon M.Y."/>
            <person name="Jang Y.E."/>
            <person name="Han K.S."/>
            <person name="Taeprayoon P."/>
            <person name="Yoon N."/>
            <person name="Somta P."/>
            <person name="Tanya P."/>
            <person name="Kim K.S."/>
            <person name="Gwag J.G."/>
            <person name="Moon J.K."/>
            <person name="Lee Y.H."/>
            <person name="Park B.S."/>
            <person name="Bombarely A."/>
            <person name="Doyle J.J."/>
            <person name="Jackson S.A."/>
            <person name="Schafleitner R."/>
            <person name="Srinives P."/>
            <person name="Varshney R.K."/>
            <person name="Lee S.H."/>
        </authorList>
    </citation>
    <scope>NUCLEOTIDE SEQUENCE [LARGE SCALE GENOMIC DNA]</scope>
    <source>
        <strain evidence="2">cv. VC1973A</strain>
    </source>
</reference>
<feature type="transmembrane region" description="Helical" evidence="1">
    <location>
        <begin position="406"/>
        <end position="428"/>
    </location>
</feature>
<dbReference type="PANTHER" id="PTHR31170">
    <property type="entry name" value="BNAC04G53230D PROTEIN"/>
    <property type="match status" value="1"/>
</dbReference>
<evidence type="ECO:0000256" key="1">
    <source>
        <dbReference type="SAM" id="Phobius"/>
    </source>
</evidence>
<dbReference type="KEGG" id="vra:106766662"/>
<dbReference type="Proteomes" id="UP000087766">
    <property type="component" value="Chromosome 1"/>
</dbReference>
<dbReference type="Pfam" id="PF03140">
    <property type="entry name" value="DUF247"/>
    <property type="match status" value="1"/>
</dbReference>
<dbReference type="GeneID" id="106766662"/>
<gene>
    <name evidence="3" type="primary">LOC106766662</name>
</gene>
<dbReference type="STRING" id="3916.A0A1S3ULN3"/>
<organism evidence="2 3">
    <name type="scientific">Vigna radiata var. radiata</name>
    <name type="common">Mung bean</name>
    <name type="synonym">Phaseolus aureus</name>
    <dbReference type="NCBI Taxonomy" id="3916"/>
    <lineage>
        <taxon>Eukaryota</taxon>
        <taxon>Viridiplantae</taxon>
        <taxon>Streptophyta</taxon>
        <taxon>Embryophyta</taxon>
        <taxon>Tracheophyta</taxon>
        <taxon>Spermatophyta</taxon>
        <taxon>Magnoliopsida</taxon>
        <taxon>eudicotyledons</taxon>
        <taxon>Gunneridae</taxon>
        <taxon>Pentapetalae</taxon>
        <taxon>rosids</taxon>
        <taxon>fabids</taxon>
        <taxon>Fabales</taxon>
        <taxon>Fabaceae</taxon>
        <taxon>Papilionoideae</taxon>
        <taxon>50 kb inversion clade</taxon>
        <taxon>NPAAA clade</taxon>
        <taxon>indigoferoid/millettioid clade</taxon>
        <taxon>Phaseoleae</taxon>
        <taxon>Vigna</taxon>
    </lineage>
</organism>
<evidence type="ECO:0000313" key="2">
    <source>
        <dbReference type="Proteomes" id="UP000087766"/>
    </source>
</evidence>
<evidence type="ECO:0000313" key="3">
    <source>
        <dbReference type="RefSeq" id="XP_014506864.1"/>
    </source>
</evidence>
<name>A0A1S3ULN3_VIGRR</name>
<keyword evidence="2" id="KW-1185">Reference proteome</keyword>
<dbReference type="RefSeq" id="XP_014506864.1">
    <property type="nucleotide sequence ID" value="XM_014651378.2"/>
</dbReference>